<dbReference type="NCBIfam" id="TIGR02962">
    <property type="entry name" value="hdxy_isourate"/>
    <property type="match status" value="1"/>
</dbReference>
<comment type="subunit">
    <text evidence="4">Homotetramer.</text>
</comment>
<evidence type="ECO:0000256" key="1">
    <source>
        <dbReference type="ARBA" id="ARBA00001043"/>
    </source>
</evidence>
<evidence type="ECO:0000313" key="11">
    <source>
        <dbReference type="Proteomes" id="UP000054770"/>
    </source>
</evidence>
<comment type="similarity">
    <text evidence="3">Belongs to the transthyretin family. 5-hydroxyisourate hydrolase subfamily.</text>
</comment>
<dbReference type="SUPFAM" id="SSF49472">
    <property type="entry name" value="Transthyretin (synonym: prealbumin)"/>
    <property type="match status" value="1"/>
</dbReference>
<dbReference type="InterPro" id="IPR036817">
    <property type="entry name" value="Transthyretin/HIU_hydrolase_sf"/>
</dbReference>
<evidence type="ECO:0000256" key="8">
    <source>
        <dbReference type="SAM" id="SignalP"/>
    </source>
</evidence>
<keyword evidence="11" id="KW-1185">Reference proteome</keyword>
<dbReference type="PROSITE" id="PS51318">
    <property type="entry name" value="TAT"/>
    <property type="match status" value="1"/>
</dbReference>
<dbReference type="InterPro" id="IPR014306">
    <property type="entry name" value="Hydroxyisourate_hydrolase"/>
</dbReference>
<comment type="caution">
    <text evidence="10">The sequence shown here is derived from an EMBL/GenBank/DDBJ whole genome shotgun (WGS) entry which is preliminary data.</text>
</comment>
<dbReference type="GO" id="GO:0006144">
    <property type="term" value="P:purine nucleobase metabolic process"/>
    <property type="evidence" value="ECO:0007669"/>
    <property type="project" value="UniProtKB-KW"/>
</dbReference>
<dbReference type="AlphaFoldDB" id="A0A158GT10"/>
<dbReference type="InterPro" id="IPR023416">
    <property type="entry name" value="Transthyretin/HIU_hydrolase_d"/>
</dbReference>
<evidence type="ECO:0000256" key="7">
    <source>
        <dbReference type="ARBA" id="ARBA00022801"/>
    </source>
</evidence>
<dbReference type="OrthoDB" id="8687412at2"/>
<gene>
    <name evidence="10" type="ORF">AWB68_01569</name>
</gene>
<dbReference type="GO" id="GO:0033971">
    <property type="term" value="F:hydroxyisourate hydrolase activity"/>
    <property type="evidence" value="ECO:0007669"/>
    <property type="project" value="UniProtKB-EC"/>
</dbReference>
<keyword evidence="8" id="KW-0732">Signal</keyword>
<feature type="domain" description="Transthyretin/hydroxyisourate hydrolase" evidence="9">
    <location>
        <begin position="63"/>
        <end position="175"/>
    </location>
</feature>
<feature type="signal peptide" evidence="8">
    <location>
        <begin position="1"/>
        <end position="38"/>
    </location>
</feature>
<feature type="chain" id="PRO_5011118142" description="hydroxyisourate hydrolase" evidence="8">
    <location>
        <begin position="39"/>
        <end position="176"/>
    </location>
</feature>
<dbReference type="EMBL" id="FCON02000012">
    <property type="protein sequence ID" value="SAL35007.1"/>
    <property type="molecule type" value="Genomic_DNA"/>
</dbReference>
<dbReference type="EC" id="3.5.2.17" evidence="5"/>
<protein>
    <recommendedName>
        <fullName evidence="5">hydroxyisourate hydrolase</fullName>
        <ecNumber evidence="5">3.5.2.17</ecNumber>
    </recommendedName>
</protein>
<evidence type="ECO:0000259" key="9">
    <source>
        <dbReference type="Pfam" id="PF00576"/>
    </source>
</evidence>
<proteinExistence type="inferred from homology"/>
<dbReference type="PANTHER" id="PTHR10395">
    <property type="entry name" value="URICASE AND TRANSTHYRETIN-RELATED"/>
    <property type="match status" value="1"/>
</dbReference>
<dbReference type="Pfam" id="PF00576">
    <property type="entry name" value="Transthyretin"/>
    <property type="match status" value="1"/>
</dbReference>
<dbReference type="Gene3D" id="2.60.40.180">
    <property type="entry name" value="Transthyretin/hydroxyisourate hydrolase domain"/>
    <property type="match status" value="1"/>
</dbReference>
<evidence type="ECO:0000256" key="2">
    <source>
        <dbReference type="ARBA" id="ARBA00002704"/>
    </source>
</evidence>
<dbReference type="InterPro" id="IPR006311">
    <property type="entry name" value="TAT_signal"/>
</dbReference>
<evidence type="ECO:0000256" key="4">
    <source>
        <dbReference type="ARBA" id="ARBA00011881"/>
    </source>
</evidence>
<evidence type="ECO:0000256" key="6">
    <source>
        <dbReference type="ARBA" id="ARBA00022631"/>
    </source>
</evidence>
<keyword evidence="6" id="KW-0659">Purine metabolism</keyword>
<organism evidence="10 11">
    <name type="scientific">Caballeronia choica</name>
    <dbReference type="NCBI Taxonomy" id="326476"/>
    <lineage>
        <taxon>Bacteria</taxon>
        <taxon>Pseudomonadati</taxon>
        <taxon>Pseudomonadota</taxon>
        <taxon>Betaproteobacteria</taxon>
        <taxon>Burkholderiales</taxon>
        <taxon>Burkholderiaceae</taxon>
        <taxon>Caballeronia</taxon>
    </lineage>
</organism>
<evidence type="ECO:0000256" key="5">
    <source>
        <dbReference type="ARBA" id="ARBA00012609"/>
    </source>
</evidence>
<evidence type="ECO:0000256" key="3">
    <source>
        <dbReference type="ARBA" id="ARBA00009850"/>
    </source>
</evidence>
<dbReference type="PANTHER" id="PTHR10395:SF7">
    <property type="entry name" value="5-HYDROXYISOURATE HYDROLASE"/>
    <property type="match status" value="1"/>
</dbReference>
<comment type="catalytic activity">
    <reaction evidence="1">
        <text>5-hydroxyisourate + H2O = 5-hydroxy-2-oxo-4-ureido-2,5-dihydro-1H-imidazole-5-carboxylate + H(+)</text>
        <dbReference type="Rhea" id="RHEA:23736"/>
        <dbReference type="ChEBI" id="CHEBI:15377"/>
        <dbReference type="ChEBI" id="CHEBI:15378"/>
        <dbReference type="ChEBI" id="CHEBI:18072"/>
        <dbReference type="ChEBI" id="CHEBI:58639"/>
        <dbReference type="EC" id="3.5.2.17"/>
    </reaction>
</comment>
<keyword evidence="7 10" id="KW-0378">Hydrolase</keyword>
<dbReference type="Proteomes" id="UP000054770">
    <property type="component" value="Unassembled WGS sequence"/>
</dbReference>
<dbReference type="RefSeq" id="WP_087643785.1">
    <property type="nucleotide sequence ID" value="NZ_FCON02000012.1"/>
</dbReference>
<comment type="function">
    <text evidence="2">Catalyzes the hydrolysis of 5-hydroxyisourate (HIU) to 2-oxo-4-hydroxy-4-carboxy-5-ureidoimidazoline (OHCU).</text>
</comment>
<evidence type="ECO:0000313" key="10">
    <source>
        <dbReference type="EMBL" id="SAL35007.1"/>
    </source>
</evidence>
<accession>A0A158GT10</accession>
<name>A0A158GT10_9BURK</name>
<reference evidence="10" key="1">
    <citation type="submission" date="2016-01" db="EMBL/GenBank/DDBJ databases">
        <authorList>
            <person name="Peeters C."/>
        </authorList>
    </citation>
    <scope>NUCLEOTIDE SEQUENCE [LARGE SCALE GENOMIC DNA]</scope>
    <source>
        <strain evidence="10">LMG 22940</strain>
    </source>
</reference>
<sequence>MRDNPTPTQPAFDASRRRFALQSVALGGGIVLAGTALAAGTDAAPAPNQTSGPVQQDGLDPRLTMHALDTWHGTPAAGMRVDMFRIEDGQAQHLQTVKLAASGRSEPPLLIGDAYRTGTYELLLHVDEYFAARKADLPQPLFLSKIPLRFRVTDATQRIHLPVLFGPWSYNYYRGS</sequence>